<evidence type="ECO:0000256" key="8">
    <source>
        <dbReference type="ARBA" id="ARBA00037071"/>
    </source>
</evidence>
<protein>
    <recommendedName>
        <fullName evidence="10">Peptidyl-prolyl cis-trans isomerase</fullName>
        <ecNumber evidence="10">5.2.1.8</ecNumber>
    </recommendedName>
</protein>
<dbReference type="Gene3D" id="3.10.50.40">
    <property type="match status" value="1"/>
</dbReference>
<evidence type="ECO:0000256" key="3">
    <source>
        <dbReference type="ARBA" id="ARBA00006577"/>
    </source>
</evidence>
<keyword evidence="4" id="KW-0963">Cytoplasm</keyword>
<evidence type="ECO:0000256" key="1">
    <source>
        <dbReference type="ARBA" id="ARBA00000971"/>
    </source>
</evidence>
<evidence type="ECO:0000313" key="12">
    <source>
        <dbReference type="EMBL" id="GGZ19484.1"/>
    </source>
</evidence>
<name>A0A918UL14_9BACT</name>
<evidence type="ECO:0000256" key="6">
    <source>
        <dbReference type="ARBA" id="ARBA00023186"/>
    </source>
</evidence>
<dbReference type="InterPro" id="IPR001179">
    <property type="entry name" value="PPIase_FKBP_dom"/>
</dbReference>
<dbReference type="EC" id="5.2.1.8" evidence="10"/>
<accession>A0A918UL14</accession>
<evidence type="ECO:0000256" key="7">
    <source>
        <dbReference type="ARBA" id="ARBA00023235"/>
    </source>
</evidence>
<evidence type="ECO:0000256" key="9">
    <source>
        <dbReference type="PROSITE-ProRule" id="PRU00277"/>
    </source>
</evidence>
<keyword evidence="5 9" id="KW-0697">Rotamase</keyword>
<sequence length="171" mass="19147">MKAEKNKVVSVAYELHVDDGENGKQFKEKVNKEQAFPFLFGAGNTLPALEEAILGKSVGDTFEAYIDYENAYGDYDESKLAIIPKANFKENGKKNKDMLKIGQVISMQDDEGNHLRGEILKVDYKGVHMDFNSPLAGYDLYFTGEIVEIREAEAEEIEHGHVHGPGGHHHH</sequence>
<evidence type="ECO:0000256" key="5">
    <source>
        <dbReference type="ARBA" id="ARBA00023110"/>
    </source>
</evidence>
<keyword evidence="7 9" id="KW-0413">Isomerase</keyword>
<dbReference type="RefSeq" id="WP_018472492.1">
    <property type="nucleotide sequence ID" value="NZ_BMWX01000002.1"/>
</dbReference>
<reference evidence="12" key="1">
    <citation type="journal article" date="2014" name="Int. J. Syst. Evol. Microbiol.">
        <title>Complete genome sequence of Corynebacterium casei LMG S-19264T (=DSM 44701T), isolated from a smear-ripened cheese.</title>
        <authorList>
            <consortium name="US DOE Joint Genome Institute (JGI-PGF)"/>
            <person name="Walter F."/>
            <person name="Albersmeier A."/>
            <person name="Kalinowski J."/>
            <person name="Ruckert C."/>
        </authorList>
    </citation>
    <scope>NUCLEOTIDE SEQUENCE</scope>
    <source>
        <strain evidence="12">KCTC 12368</strain>
    </source>
</reference>
<comment type="subcellular location">
    <subcellularLocation>
        <location evidence="2">Cytoplasm</location>
    </subcellularLocation>
</comment>
<dbReference type="EMBL" id="BMWX01000002">
    <property type="protein sequence ID" value="GGZ19484.1"/>
    <property type="molecule type" value="Genomic_DNA"/>
</dbReference>
<dbReference type="GO" id="GO:0005737">
    <property type="term" value="C:cytoplasm"/>
    <property type="evidence" value="ECO:0007669"/>
    <property type="project" value="UniProtKB-SubCell"/>
</dbReference>
<reference evidence="12" key="2">
    <citation type="submission" date="2020-09" db="EMBL/GenBank/DDBJ databases">
        <authorList>
            <person name="Sun Q."/>
            <person name="Kim S."/>
        </authorList>
    </citation>
    <scope>NUCLEOTIDE SEQUENCE</scope>
    <source>
        <strain evidence="12">KCTC 12368</strain>
    </source>
</reference>
<evidence type="ECO:0000256" key="2">
    <source>
        <dbReference type="ARBA" id="ARBA00004496"/>
    </source>
</evidence>
<keyword evidence="6" id="KW-0143">Chaperone</keyword>
<dbReference type="PROSITE" id="PS50059">
    <property type="entry name" value="FKBP_PPIASE"/>
    <property type="match status" value="1"/>
</dbReference>
<comment type="catalytic activity">
    <reaction evidence="1 9 10">
        <text>[protein]-peptidylproline (omega=180) = [protein]-peptidylproline (omega=0)</text>
        <dbReference type="Rhea" id="RHEA:16237"/>
        <dbReference type="Rhea" id="RHEA-COMP:10747"/>
        <dbReference type="Rhea" id="RHEA-COMP:10748"/>
        <dbReference type="ChEBI" id="CHEBI:83833"/>
        <dbReference type="ChEBI" id="CHEBI:83834"/>
        <dbReference type="EC" id="5.2.1.8"/>
    </reaction>
</comment>
<comment type="function">
    <text evidence="8">Also involved in hydrogenase metallocenter assembly, probably by participating in the nickel insertion step. This function in hydrogenase biosynthesis requires chaperone activity and the presence of the metal-binding domain, but not PPIase activity.</text>
</comment>
<dbReference type="AlphaFoldDB" id="A0A918UL14"/>
<gene>
    <name evidence="12" type="ORF">GCM10007049_09920</name>
</gene>
<dbReference type="InterPro" id="IPR046357">
    <property type="entry name" value="PPIase_dom_sf"/>
</dbReference>
<evidence type="ECO:0000259" key="11">
    <source>
        <dbReference type="PROSITE" id="PS50059"/>
    </source>
</evidence>
<comment type="caution">
    <text evidence="12">The sequence shown here is derived from an EMBL/GenBank/DDBJ whole genome shotgun (WGS) entry which is preliminary data.</text>
</comment>
<evidence type="ECO:0000256" key="10">
    <source>
        <dbReference type="RuleBase" id="RU003915"/>
    </source>
</evidence>
<dbReference type="PANTHER" id="PTHR47861">
    <property type="entry name" value="FKBP-TYPE PEPTIDYL-PROLYL CIS-TRANS ISOMERASE SLYD"/>
    <property type="match status" value="1"/>
</dbReference>
<evidence type="ECO:0000313" key="13">
    <source>
        <dbReference type="Proteomes" id="UP000619457"/>
    </source>
</evidence>
<dbReference type="GO" id="GO:0003755">
    <property type="term" value="F:peptidyl-prolyl cis-trans isomerase activity"/>
    <property type="evidence" value="ECO:0007669"/>
    <property type="project" value="UniProtKB-UniRule"/>
</dbReference>
<comment type="similarity">
    <text evidence="3 10">Belongs to the FKBP-type PPIase family.</text>
</comment>
<dbReference type="Pfam" id="PF00254">
    <property type="entry name" value="FKBP_C"/>
    <property type="match status" value="1"/>
</dbReference>
<dbReference type="PANTHER" id="PTHR47861:SF3">
    <property type="entry name" value="FKBP-TYPE PEPTIDYL-PROLYL CIS-TRANS ISOMERASE SLYD"/>
    <property type="match status" value="1"/>
</dbReference>
<dbReference type="GO" id="GO:0042026">
    <property type="term" value="P:protein refolding"/>
    <property type="evidence" value="ECO:0007669"/>
    <property type="project" value="UniProtKB-ARBA"/>
</dbReference>
<evidence type="ECO:0000256" key="4">
    <source>
        <dbReference type="ARBA" id="ARBA00022490"/>
    </source>
</evidence>
<feature type="domain" description="PPIase FKBP-type" evidence="11">
    <location>
        <begin position="6"/>
        <end position="84"/>
    </location>
</feature>
<proteinExistence type="inferred from homology"/>
<keyword evidence="13" id="KW-1185">Reference proteome</keyword>
<dbReference type="SUPFAM" id="SSF54534">
    <property type="entry name" value="FKBP-like"/>
    <property type="match status" value="1"/>
</dbReference>
<organism evidence="12 13">
    <name type="scientific">Echinicola pacifica</name>
    <dbReference type="NCBI Taxonomy" id="346377"/>
    <lineage>
        <taxon>Bacteria</taxon>
        <taxon>Pseudomonadati</taxon>
        <taxon>Bacteroidota</taxon>
        <taxon>Cytophagia</taxon>
        <taxon>Cytophagales</taxon>
        <taxon>Cyclobacteriaceae</taxon>
        <taxon>Echinicola</taxon>
    </lineage>
</organism>
<dbReference type="Proteomes" id="UP000619457">
    <property type="component" value="Unassembled WGS sequence"/>
</dbReference>